<organism evidence="6 7">
    <name type="scientific">Crossiella cryophila</name>
    <dbReference type="NCBI Taxonomy" id="43355"/>
    <lineage>
        <taxon>Bacteria</taxon>
        <taxon>Bacillati</taxon>
        <taxon>Actinomycetota</taxon>
        <taxon>Actinomycetes</taxon>
        <taxon>Pseudonocardiales</taxon>
        <taxon>Pseudonocardiaceae</taxon>
        <taxon>Crossiella</taxon>
    </lineage>
</organism>
<dbReference type="Proteomes" id="UP000533598">
    <property type="component" value="Unassembled WGS sequence"/>
</dbReference>
<feature type="binding site" evidence="4">
    <location>
        <position position="22"/>
    </location>
    <ligand>
        <name>Zn(2+)</name>
        <dbReference type="ChEBI" id="CHEBI:29105"/>
        <label>1</label>
    </ligand>
</feature>
<comment type="cofactor">
    <cofactor evidence="4">
        <name>a divalent metal cation</name>
        <dbReference type="ChEBI" id="CHEBI:60240"/>
    </cofactor>
    <text evidence="4">Binds 2 divalent metal cations per subunit.</text>
</comment>
<comment type="caution">
    <text evidence="6">The sequence shown here is derived from an EMBL/GenBank/DDBJ whole genome shotgun (WGS) entry which is preliminary data.</text>
</comment>
<dbReference type="AlphaFoldDB" id="A0A7W7CGZ3"/>
<sequence length="322" mass="35120">MPTVHTLGGAKDPDQLGRTLMHEHVFIQDTEIMANYPHLWDESAEIDNAVARLQALRDTGISAIADPTVLGLGRDIPRLLRVAARVPELTIIVATGLYTYRDVPLTLHHRGPGTTLGGEDPLIPLFLRDLTEGIADTGVRAAFLKCAADIHGLTPDVTRVLHAVIAAHHQTGAPITVHTSVTNNTPLEVQDLLKAEGVDLSRVVLGHVGDTTDLDLLKRLADNGSYLGMDRFGLDLAITAEQRIETVRALCAAGYAERMVLSQDSCSHIDWFPPGVKEQILPNWRYDYLSGTVIPTLLSQGVPQSDIDQMLITNPRDYFTPA</sequence>
<dbReference type="InterPro" id="IPR017947">
    <property type="entry name" value="AryldialkylPase_Zn-BS"/>
</dbReference>
<dbReference type="PANTHER" id="PTHR10819:SF3">
    <property type="entry name" value="PHOSPHOTRIESTERASE-RELATED PROTEIN"/>
    <property type="match status" value="1"/>
</dbReference>
<dbReference type="Pfam" id="PF02126">
    <property type="entry name" value="PTE"/>
    <property type="match status" value="1"/>
</dbReference>
<dbReference type="SUPFAM" id="SSF51556">
    <property type="entry name" value="Metallo-dependent hydrolases"/>
    <property type="match status" value="1"/>
</dbReference>
<dbReference type="RefSeq" id="WP_185007267.1">
    <property type="nucleotide sequence ID" value="NZ_BAAAUI010000039.1"/>
</dbReference>
<comment type="similarity">
    <text evidence="5">Belongs to the metallo-dependent hydrolases superfamily. Phosphotriesterase family.</text>
</comment>
<feature type="binding site" evidence="4">
    <location>
        <position position="178"/>
    </location>
    <ligand>
        <name>Zn(2+)</name>
        <dbReference type="ChEBI" id="CHEBI:29105"/>
        <label>2</label>
    </ligand>
</feature>
<reference evidence="6 7" key="1">
    <citation type="submission" date="2020-08" db="EMBL/GenBank/DDBJ databases">
        <title>Sequencing the genomes of 1000 actinobacteria strains.</title>
        <authorList>
            <person name="Klenk H.-P."/>
        </authorList>
    </citation>
    <scope>NUCLEOTIDE SEQUENCE [LARGE SCALE GENOMIC DNA]</scope>
    <source>
        <strain evidence="6 7">DSM 44230</strain>
    </source>
</reference>
<keyword evidence="7" id="KW-1185">Reference proteome</keyword>
<dbReference type="PROSITE" id="PS01322">
    <property type="entry name" value="PHOSPHOTRIESTERASE_1"/>
    <property type="match status" value="1"/>
</dbReference>
<feature type="modified residue" description="N6-carboxylysine" evidence="3 5">
    <location>
        <position position="145"/>
    </location>
</feature>
<evidence type="ECO:0000256" key="2">
    <source>
        <dbReference type="ARBA" id="ARBA00022801"/>
    </source>
</evidence>
<evidence type="ECO:0000256" key="4">
    <source>
        <dbReference type="PIRSR" id="PIRSR601559-51"/>
    </source>
</evidence>
<gene>
    <name evidence="6" type="ORF">HNR67_007146</name>
</gene>
<protein>
    <submittedName>
        <fullName evidence="6">Phosphotriesterase-related protein</fullName>
    </submittedName>
</protein>
<dbReference type="PANTHER" id="PTHR10819">
    <property type="entry name" value="PHOSPHOTRIESTERASE-RELATED"/>
    <property type="match status" value="1"/>
</dbReference>
<evidence type="ECO:0000256" key="3">
    <source>
        <dbReference type="PIRSR" id="PIRSR601559-50"/>
    </source>
</evidence>
<accession>A0A7W7CGZ3</accession>
<dbReference type="InterPro" id="IPR032466">
    <property type="entry name" value="Metal_Hydrolase"/>
</dbReference>
<dbReference type="EMBL" id="JACHMH010000001">
    <property type="protein sequence ID" value="MBB4681028.1"/>
    <property type="molecule type" value="Genomic_DNA"/>
</dbReference>
<feature type="binding site" evidence="4">
    <location>
        <position position="264"/>
    </location>
    <ligand>
        <name>Zn(2+)</name>
        <dbReference type="ChEBI" id="CHEBI:29105"/>
        <label>1</label>
    </ligand>
</feature>
<feature type="binding site" evidence="4">
    <location>
        <position position="24"/>
    </location>
    <ligand>
        <name>Zn(2+)</name>
        <dbReference type="ChEBI" id="CHEBI:29105"/>
        <label>1</label>
    </ligand>
</feature>
<dbReference type="PROSITE" id="PS51347">
    <property type="entry name" value="PHOSPHOTRIESTERASE_2"/>
    <property type="match status" value="1"/>
</dbReference>
<feature type="binding site" evidence="4">
    <location>
        <position position="207"/>
    </location>
    <ligand>
        <name>Zn(2+)</name>
        <dbReference type="ChEBI" id="CHEBI:29105"/>
        <label>2</label>
    </ligand>
</feature>
<keyword evidence="2" id="KW-0378">Hydrolase</keyword>
<dbReference type="GO" id="GO:0008270">
    <property type="term" value="F:zinc ion binding"/>
    <property type="evidence" value="ECO:0007669"/>
    <property type="project" value="InterPro"/>
</dbReference>
<feature type="binding site" description="via carbamate group" evidence="4">
    <location>
        <position position="145"/>
    </location>
    <ligand>
        <name>Zn(2+)</name>
        <dbReference type="ChEBI" id="CHEBI:29105"/>
        <label>2</label>
    </ligand>
</feature>
<dbReference type="Gene3D" id="3.20.20.140">
    <property type="entry name" value="Metal-dependent hydrolases"/>
    <property type="match status" value="1"/>
</dbReference>
<evidence type="ECO:0000313" key="7">
    <source>
        <dbReference type="Proteomes" id="UP000533598"/>
    </source>
</evidence>
<keyword evidence="1 4" id="KW-0479">Metal-binding</keyword>
<dbReference type="InterPro" id="IPR001559">
    <property type="entry name" value="Phosphotriesterase"/>
</dbReference>
<evidence type="ECO:0000256" key="1">
    <source>
        <dbReference type="ARBA" id="ARBA00022723"/>
    </source>
</evidence>
<evidence type="ECO:0000256" key="5">
    <source>
        <dbReference type="PROSITE-ProRule" id="PRU00679"/>
    </source>
</evidence>
<proteinExistence type="inferred from homology"/>
<feature type="binding site" description="via carbamate group" evidence="4">
    <location>
        <position position="145"/>
    </location>
    <ligand>
        <name>Zn(2+)</name>
        <dbReference type="ChEBI" id="CHEBI:29105"/>
        <label>1</label>
    </ligand>
</feature>
<dbReference type="GO" id="GO:0016788">
    <property type="term" value="F:hydrolase activity, acting on ester bonds"/>
    <property type="evidence" value="ECO:0007669"/>
    <property type="project" value="InterPro"/>
</dbReference>
<name>A0A7W7CGZ3_9PSEU</name>
<evidence type="ECO:0000313" key="6">
    <source>
        <dbReference type="EMBL" id="MBB4681028.1"/>
    </source>
</evidence>